<evidence type="ECO:0000313" key="3">
    <source>
        <dbReference type="Proteomes" id="UP000006813"/>
    </source>
</evidence>
<protein>
    <submittedName>
        <fullName evidence="2">Uncharacterized protein</fullName>
    </submittedName>
</protein>
<dbReference type="Proteomes" id="UP000006813">
    <property type="component" value="Unassembled WGS sequence"/>
</dbReference>
<name>G5BKH8_HETGA</name>
<feature type="compositionally biased region" description="Basic and acidic residues" evidence="1">
    <location>
        <begin position="71"/>
        <end position="81"/>
    </location>
</feature>
<reference evidence="2 3" key="1">
    <citation type="journal article" date="2011" name="Nature">
        <title>Genome sequencing reveals insights into physiology and longevity of the naked mole rat.</title>
        <authorList>
            <person name="Kim E.B."/>
            <person name="Fang X."/>
            <person name="Fushan A.A."/>
            <person name="Huang Z."/>
            <person name="Lobanov A.V."/>
            <person name="Han L."/>
            <person name="Marino S.M."/>
            <person name="Sun X."/>
            <person name="Turanov A.A."/>
            <person name="Yang P."/>
            <person name="Yim S.H."/>
            <person name="Zhao X."/>
            <person name="Kasaikina M.V."/>
            <person name="Stoletzki N."/>
            <person name="Peng C."/>
            <person name="Polak P."/>
            <person name="Xiong Z."/>
            <person name="Kiezun A."/>
            <person name="Zhu Y."/>
            <person name="Chen Y."/>
            <person name="Kryukov G.V."/>
            <person name="Zhang Q."/>
            <person name="Peshkin L."/>
            <person name="Yang L."/>
            <person name="Bronson R.T."/>
            <person name="Buffenstein R."/>
            <person name="Wang B."/>
            <person name="Han C."/>
            <person name="Li Q."/>
            <person name="Chen L."/>
            <person name="Zhao W."/>
            <person name="Sunyaev S.R."/>
            <person name="Park T.J."/>
            <person name="Zhang G."/>
            <person name="Wang J."/>
            <person name="Gladyshev V.N."/>
        </authorList>
    </citation>
    <scope>NUCLEOTIDE SEQUENCE [LARGE SCALE GENOMIC DNA]</scope>
</reference>
<dbReference type="EMBL" id="JH170753">
    <property type="protein sequence ID" value="EHB09789.1"/>
    <property type="molecule type" value="Genomic_DNA"/>
</dbReference>
<organism evidence="2 3">
    <name type="scientific">Heterocephalus glaber</name>
    <name type="common">Naked mole rat</name>
    <dbReference type="NCBI Taxonomy" id="10181"/>
    <lineage>
        <taxon>Eukaryota</taxon>
        <taxon>Metazoa</taxon>
        <taxon>Chordata</taxon>
        <taxon>Craniata</taxon>
        <taxon>Vertebrata</taxon>
        <taxon>Euteleostomi</taxon>
        <taxon>Mammalia</taxon>
        <taxon>Eutheria</taxon>
        <taxon>Euarchontoglires</taxon>
        <taxon>Glires</taxon>
        <taxon>Rodentia</taxon>
        <taxon>Hystricomorpha</taxon>
        <taxon>Bathyergidae</taxon>
        <taxon>Heterocephalus</taxon>
    </lineage>
</organism>
<proteinExistence type="predicted"/>
<evidence type="ECO:0000313" key="2">
    <source>
        <dbReference type="EMBL" id="EHB09789.1"/>
    </source>
</evidence>
<dbReference type="AlphaFoldDB" id="G5BKH8"/>
<dbReference type="InParanoid" id="G5BKH8"/>
<sequence>MAGSGKLRSILKVVTTQEKRATGDMVFETPGLLTTKSFEAPSAPEATRRRFGRDRRLGPARAAAAAGELHPQSDRRFIEKR</sequence>
<gene>
    <name evidence="2" type="ORF">GW7_03013</name>
</gene>
<accession>G5BKH8</accession>
<evidence type="ECO:0000256" key="1">
    <source>
        <dbReference type="SAM" id="MobiDB-lite"/>
    </source>
</evidence>
<feature type="region of interest" description="Disordered" evidence="1">
    <location>
        <begin position="40"/>
        <end position="81"/>
    </location>
</feature>